<dbReference type="Pfam" id="PF08346">
    <property type="entry name" value="AntA"/>
    <property type="match status" value="1"/>
</dbReference>
<accession>A0ABQ2FQ46</accession>
<sequence length="242" mass="27095">MTHPAYHSEPNDPGLGQLIPLREARGEIWVDARMLHLALGVGTRFSDWITRRLVEALATEGEDFYSEVSKTPEGGRPATQYHLTVDLAKEVAMLERTPRGKALRRYFIDAERALREGAPAPALQAPPADPLLMALQTVIQIREAQLGMEARVEAQAQELAAVREELDSTPIVGPQVRAVYDLGRRLGQLMGDYGRAWRMFNNRFGLAGYRDLPRNRYDEGLRFLRLQITAYTGQPMLGGDQA</sequence>
<dbReference type="Proteomes" id="UP000604341">
    <property type="component" value="Unassembled WGS sequence"/>
</dbReference>
<comment type="caution">
    <text evidence="2">The sequence shown here is derived from an EMBL/GenBank/DDBJ whole genome shotgun (WGS) entry which is preliminary data.</text>
</comment>
<dbReference type="InterPro" id="IPR013557">
    <property type="entry name" value="AntA/B_antirep"/>
</dbReference>
<dbReference type="EMBL" id="BMPE01000021">
    <property type="protein sequence ID" value="GGL15604.1"/>
    <property type="molecule type" value="Genomic_DNA"/>
</dbReference>
<protein>
    <recommendedName>
        <fullName evidence="1">AntA/AntB antirepressor domain-containing protein</fullName>
    </recommendedName>
</protein>
<name>A0ABQ2FQ46_9DEIO</name>
<evidence type="ECO:0000313" key="3">
    <source>
        <dbReference type="Proteomes" id="UP000604341"/>
    </source>
</evidence>
<organism evidence="2 3">
    <name type="scientific">Deinococcus radiotolerans</name>
    <dbReference type="NCBI Taxonomy" id="1309407"/>
    <lineage>
        <taxon>Bacteria</taxon>
        <taxon>Thermotogati</taxon>
        <taxon>Deinococcota</taxon>
        <taxon>Deinococci</taxon>
        <taxon>Deinococcales</taxon>
        <taxon>Deinococcaceae</taxon>
        <taxon>Deinococcus</taxon>
    </lineage>
</organism>
<evidence type="ECO:0000259" key="1">
    <source>
        <dbReference type="Pfam" id="PF08346"/>
    </source>
</evidence>
<feature type="domain" description="AntA/AntB antirepressor" evidence="1">
    <location>
        <begin position="30"/>
        <end position="97"/>
    </location>
</feature>
<proteinExistence type="predicted"/>
<reference evidence="3" key="1">
    <citation type="journal article" date="2019" name="Int. J. Syst. Evol. Microbiol.">
        <title>The Global Catalogue of Microorganisms (GCM) 10K type strain sequencing project: providing services to taxonomists for standard genome sequencing and annotation.</title>
        <authorList>
            <consortium name="The Broad Institute Genomics Platform"/>
            <consortium name="The Broad Institute Genome Sequencing Center for Infectious Disease"/>
            <person name="Wu L."/>
            <person name="Ma J."/>
        </authorList>
    </citation>
    <scope>NUCLEOTIDE SEQUENCE [LARGE SCALE GENOMIC DNA]</scope>
    <source>
        <strain evidence="3">JCM 19173</strain>
    </source>
</reference>
<keyword evidence="3" id="KW-1185">Reference proteome</keyword>
<gene>
    <name evidence="2" type="ORF">GCM10010844_38150</name>
</gene>
<dbReference type="RefSeq" id="WP_189070572.1">
    <property type="nucleotide sequence ID" value="NZ_BMPE01000021.1"/>
</dbReference>
<dbReference type="PANTHER" id="PTHR36180">
    <property type="entry name" value="DNA-BINDING PROTEIN-RELATED-RELATED"/>
    <property type="match status" value="1"/>
</dbReference>
<evidence type="ECO:0000313" key="2">
    <source>
        <dbReference type="EMBL" id="GGL15604.1"/>
    </source>
</evidence>
<dbReference type="PANTHER" id="PTHR36180:SF1">
    <property type="entry name" value="ANTA_ANTB ANTIREPRESSOR DOMAIN-CONTAINING PROTEIN"/>
    <property type="match status" value="1"/>
</dbReference>